<dbReference type="InterPro" id="IPR052045">
    <property type="entry name" value="Sulfur_Carrier/Prot_Modifier"/>
</dbReference>
<dbReference type="EMBL" id="DF967972">
    <property type="protein sequence ID" value="GAP15862.1"/>
    <property type="molecule type" value="Genomic_DNA"/>
</dbReference>
<dbReference type="InterPro" id="IPR016155">
    <property type="entry name" value="Mopterin_synth/thiamin_S_b"/>
</dbReference>
<accession>A0A0S7BMX2</accession>
<dbReference type="AlphaFoldDB" id="A0A0S7BMX2"/>
<reference evidence="1" key="1">
    <citation type="submission" date="2015-07" db="EMBL/GenBank/DDBJ databases">
        <title>Draft Genome Sequences of Anaerolinea thermolimosa IMO-1, Bellilinea caldifistulae GOMI-1, Leptolinea tardivitalis YMTK-2, Levilinea saccharolytica KIBI-1,Longilinea arvoryzae KOME-1, Previously Described as Members of the Anaerolineaceae (Chloroflexi).</title>
        <authorList>
            <person name="Sekiguchi Y."/>
            <person name="Ohashi A."/>
            <person name="Matsuura N."/>
            <person name="Tourlousse M.D."/>
        </authorList>
    </citation>
    <scope>NUCLEOTIDE SEQUENCE [LARGE SCALE GENOMIC DNA]</scope>
    <source>
        <strain evidence="1">KOME-1</strain>
    </source>
</reference>
<dbReference type="InterPro" id="IPR003749">
    <property type="entry name" value="ThiS/MoaD-like"/>
</dbReference>
<evidence type="ECO:0000313" key="2">
    <source>
        <dbReference type="Proteomes" id="UP000055060"/>
    </source>
</evidence>
<dbReference type="Proteomes" id="UP000055060">
    <property type="component" value="Unassembled WGS sequence"/>
</dbReference>
<dbReference type="STRING" id="360412.LARV_03655"/>
<dbReference type="SUPFAM" id="SSF54285">
    <property type="entry name" value="MoaD/ThiS"/>
    <property type="match status" value="1"/>
</dbReference>
<sequence>MQINLYATFRLAAGVKTIQIDLPSGATVYQAVQAAVEKYPALRVHWLNDAGEIHAHVHCLLNGDDVATLPLKWNMPLHPDDTLDFFPPVVGG</sequence>
<dbReference type="Gene3D" id="3.10.20.30">
    <property type="match status" value="1"/>
</dbReference>
<dbReference type="PANTHER" id="PTHR38031">
    <property type="entry name" value="SULFUR CARRIER PROTEIN SLR0821-RELATED"/>
    <property type="match status" value="1"/>
</dbReference>
<dbReference type="NCBIfam" id="NF041918">
    <property type="entry name" value="SAMP1"/>
    <property type="match status" value="1"/>
</dbReference>
<dbReference type="InterPro" id="IPR054834">
    <property type="entry name" value="SAMP1_3"/>
</dbReference>
<dbReference type="RefSeq" id="WP_075075003.1">
    <property type="nucleotide sequence ID" value="NZ_DF967972.1"/>
</dbReference>
<dbReference type="CDD" id="cd17505">
    <property type="entry name" value="Ubl_SAMP1_like"/>
    <property type="match status" value="1"/>
</dbReference>
<proteinExistence type="predicted"/>
<name>A0A0S7BMX2_9CHLR</name>
<dbReference type="PANTHER" id="PTHR38031:SF1">
    <property type="entry name" value="SULFUR CARRIER PROTEIN CYSO"/>
    <property type="match status" value="1"/>
</dbReference>
<gene>
    <name evidence="1" type="ORF">LARV_03655</name>
</gene>
<evidence type="ECO:0000313" key="1">
    <source>
        <dbReference type="EMBL" id="GAP15862.1"/>
    </source>
</evidence>
<organism evidence="1">
    <name type="scientific">Longilinea arvoryzae</name>
    <dbReference type="NCBI Taxonomy" id="360412"/>
    <lineage>
        <taxon>Bacteria</taxon>
        <taxon>Bacillati</taxon>
        <taxon>Chloroflexota</taxon>
        <taxon>Anaerolineae</taxon>
        <taxon>Anaerolineales</taxon>
        <taxon>Anaerolineaceae</taxon>
        <taxon>Longilinea</taxon>
    </lineage>
</organism>
<protein>
    <submittedName>
        <fullName evidence="1">Molybdopterin synthase subunit MoaD</fullName>
    </submittedName>
</protein>
<dbReference type="Pfam" id="PF02597">
    <property type="entry name" value="ThiS"/>
    <property type="match status" value="1"/>
</dbReference>
<keyword evidence="2" id="KW-1185">Reference proteome</keyword>
<dbReference type="InterPro" id="IPR012675">
    <property type="entry name" value="Beta-grasp_dom_sf"/>
</dbReference>